<sequence length="167" mass="19404">MRVKHNKVYLYNNSFEYIQTAKSWSEAAKISGAVSYKIVYKYLDSGELFEDSWYFFSKEFASERISELKATTNAKDIPNLLANESYQGQIIIIYLYKCSKVHKRRSYQLVKVAEDVLEAANFLNTSCKIVERHLNSNKHFKIGKDNKYLICSKKIKDGDDFNLNLGI</sequence>
<dbReference type="OrthoDB" id="2565191at2759"/>
<comment type="caution">
    <text evidence="1">The sequence shown here is derived from an EMBL/GenBank/DDBJ whole genome shotgun (WGS) entry which is preliminary data.</text>
</comment>
<keyword evidence="2" id="KW-1185">Reference proteome</keyword>
<evidence type="ECO:0000313" key="1">
    <source>
        <dbReference type="EMBL" id="RIA93564.1"/>
    </source>
</evidence>
<gene>
    <name evidence="1" type="ORF">C1645_735423</name>
</gene>
<evidence type="ECO:0000313" key="2">
    <source>
        <dbReference type="Proteomes" id="UP000265703"/>
    </source>
</evidence>
<accession>A0A397TFB5</accession>
<reference evidence="1 2" key="1">
    <citation type="submission" date="2018-06" db="EMBL/GenBank/DDBJ databases">
        <title>Comparative genomics reveals the genomic features of Rhizophagus irregularis, R. cerebriforme, R. diaphanum and Gigaspora rosea, and their symbiotic lifestyle signature.</title>
        <authorList>
            <person name="Morin E."/>
            <person name="San Clemente H."/>
            <person name="Chen E.C.H."/>
            <person name="De La Providencia I."/>
            <person name="Hainaut M."/>
            <person name="Kuo A."/>
            <person name="Kohler A."/>
            <person name="Murat C."/>
            <person name="Tang N."/>
            <person name="Roy S."/>
            <person name="Loubradou J."/>
            <person name="Henrissat B."/>
            <person name="Grigoriev I.V."/>
            <person name="Corradi N."/>
            <person name="Roux C."/>
            <person name="Martin F.M."/>
        </authorList>
    </citation>
    <scope>NUCLEOTIDE SEQUENCE [LARGE SCALE GENOMIC DNA]</scope>
    <source>
        <strain evidence="1 2">DAOM 227022</strain>
    </source>
</reference>
<dbReference type="Proteomes" id="UP000265703">
    <property type="component" value="Unassembled WGS sequence"/>
</dbReference>
<proteinExistence type="predicted"/>
<dbReference type="AlphaFoldDB" id="A0A397TFB5"/>
<name>A0A397TFB5_9GLOM</name>
<dbReference type="EMBL" id="QKYT01000101">
    <property type="protein sequence ID" value="RIA93564.1"/>
    <property type="molecule type" value="Genomic_DNA"/>
</dbReference>
<protein>
    <submittedName>
        <fullName evidence="1">Uncharacterized protein</fullName>
    </submittedName>
</protein>
<organism evidence="1 2">
    <name type="scientific">Glomus cerebriforme</name>
    <dbReference type="NCBI Taxonomy" id="658196"/>
    <lineage>
        <taxon>Eukaryota</taxon>
        <taxon>Fungi</taxon>
        <taxon>Fungi incertae sedis</taxon>
        <taxon>Mucoromycota</taxon>
        <taxon>Glomeromycotina</taxon>
        <taxon>Glomeromycetes</taxon>
        <taxon>Glomerales</taxon>
        <taxon>Glomeraceae</taxon>
        <taxon>Glomus</taxon>
    </lineage>
</organism>